<gene>
    <name evidence="1" type="ORF">KTS45_11135</name>
</gene>
<dbReference type="AlphaFoldDB" id="A0A8J7YAA8"/>
<dbReference type="InterPro" id="IPR027417">
    <property type="entry name" value="P-loop_NTPase"/>
</dbReference>
<protein>
    <submittedName>
        <fullName evidence="1">DUF2791 family P-loop domain-containing protein</fullName>
    </submittedName>
</protein>
<dbReference type="OrthoDB" id="111026at2157"/>
<sequence length="386" mass="44051">MTDNGFTITDEQRDYSQFNLEENPFPYSPVPKNDPEIYCGQEHAAKRISDTVSTMLSTGKSKHLVVTAKYGNGKSHTLKYTRSLVRDRDDVLVGYVAQPGEGFRDIYHEFLYDLGFDRVQQLAYEYLAHITSDITDWHPSRPDEMCELIDEGELLLSEIIPTAIQRLNTVTQFADFSRAIVHMVYEDTNLYAWQWLTAEGIRYEQRKEMEIHSALDDDTTSVRAFTALKNILLELGYTGVFVFVDEFESIARLSPKDEQATLNSIRHLMDQNSHGLCLLFACAPEVWQDVMSEYHAFSERIGQEVALRPLTDEHLTDLVASYLDTARVDGTGGIAPFEEECLQWVHQRSQGNVRQVLSLCSRLLDVAADRQQTRVGRELGETMISD</sequence>
<dbReference type="EMBL" id="JAHQXF010000002">
    <property type="protein sequence ID" value="MBV0924753.1"/>
    <property type="molecule type" value="Genomic_DNA"/>
</dbReference>
<dbReference type="InterPro" id="IPR021228">
    <property type="entry name" value="BrxD"/>
</dbReference>
<dbReference type="PANTHER" id="PTHR35894">
    <property type="entry name" value="GENERAL SECRETION PATHWAY PROTEIN A-RELATED"/>
    <property type="match status" value="1"/>
</dbReference>
<evidence type="ECO:0000313" key="2">
    <source>
        <dbReference type="Proteomes" id="UP000766550"/>
    </source>
</evidence>
<dbReference type="SUPFAM" id="SSF52540">
    <property type="entry name" value="P-loop containing nucleoside triphosphate hydrolases"/>
    <property type="match status" value="1"/>
</dbReference>
<dbReference type="PANTHER" id="PTHR35894:SF1">
    <property type="entry name" value="PHOSPHORIBULOKINASE _ URIDINE KINASE FAMILY"/>
    <property type="match status" value="1"/>
</dbReference>
<dbReference type="Proteomes" id="UP000766550">
    <property type="component" value="Unassembled WGS sequence"/>
</dbReference>
<organism evidence="1 2">
    <name type="scientific">Haloarcula limicola</name>
    <dbReference type="NCBI Taxonomy" id="1429915"/>
    <lineage>
        <taxon>Archaea</taxon>
        <taxon>Methanobacteriati</taxon>
        <taxon>Methanobacteriota</taxon>
        <taxon>Stenosarchaea group</taxon>
        <taxon>Halobacteria</taxon>
        <taxon>Halobacteriales</taxon>
        <taxon>Haloarculaceae</taxon>
        <taxon>Haloarcula</taxon>
    </lineage>
</organism>
<dbReference type="InterPro" id="IPR052026">
    <property type="entry name" value="ExeA_AAA_ATPase_DNA-bind"/>
</dbReference>
<keyword evidence="2" id="KW-1185">Reference proteome</keyword>
<reference evidence="1 2" key="1">
    <citation type="submission" date="2021-06" db="EMBL/GenBank/DDBJ databases">
        <title>New haloarchaea isolates fom saline soil.</title>
        <authorList>
            <person name="Duran-Viseras A."/>
            <person name="Sanchez-Porro C.S."/>
            <person name="Ventosa A."/>
        </authorList>
    </citation>
    <scope>NUCLEOTIDE SEQUENCE [LARGE SCALE GENOMIC DNA]</scope>
    <source>
        <strain evidence="1 2">JCM 183640</strain>
    </source>
</reference>
<dbReference type="Pfam" id="PF10923">
    <property type="entry name" value="BrxC_BrxD"/>
    <property type="match status" value="1"/>
</dbReference>
<proteinExistence type="predicted"/>
<dbReference type="RefSeq" id="WP_162317613.1">
    <property type="nucleotide sequence ID" value="NZ_JAHQXF010000002.1"/>
</dbReference>
<dbReference type="Gene3D" id="3.40.50.300">
    <property type="entry name" value="P-loop containing nucleotide triphosphate hydrolases"/>
    <property type="match status" value="1"/>
</dbReference>
<comment type="caution">
    <text evidence="1">The sequence shown here is derived from an EMBL/GenBank/DDBJ whole genome shotgun (WGS) entry which is preliminary data.</text>
</comment>
<accession>A0A8J7YAA8</accession>
<name>A0A8J7YAA8_9EURY</name>
<evidence type="ECO:0000313" key="1">
    <source>
        <dbReference type="EMBL" id="MBV0924753.1"/>
    </source>
</evidence>